<feature type="domain" description="TLDc" evidence="1">
    <location>
        <begin position="94"/>
        <end position="255"/>
    </location>
</feature>
<dbReference type="AlphaFoldDB" id="A0A9D4B671"/>
<comment type="caution">
    <text evidence="2">The sequence shown here is derived from an EMBL/GenBank/DDBJ whole genome shotgun (WGS) entry which is preliminary data.</text>
</comment>
<organism evidence="2 3">
    <name type="scientific">Mauremys mutica</name>
    <name type="common">yellowpond turtle</name>
    <dbReference type="NCBI Taxonomy" id="74926"/>
    <lineage>
        <taxon>Eukaryota</taxon>
        <taxon>Metazoa</taxon>
        <taxon>Chordata</taxon>
        <taxon>Craniata</taxon>
        <taxon>Vertebrata</taxon>
        <taxon>Euteleostomi</taxon>
        <taxon>Archelosauria</taxon>
        <taxon>Testudinata</taxon>
        <taxon>Testudines</taxon>
        <taxon>Cryptodira</taxon>
        <taxon>Durocryptodira</taxon>
        <taxon>Testudinoidea</taxon>
        <taxon>Geoemydidae</taxon>
        <taxon>Geoemydinae</taxon>
        <taxon>Mauremys</taxon>
    </lineage>
</organism>
<sequence>MGVFSRGHWQAPAFPSPGQLSAVSTAPYTCCRTHPHTMKALRGRYTLLTGCPEEAQPLQCVETAEQEDPGRAGTGVTASPPEEPYQLVLNGESNVLRAEQVQQLVPHLPPRVTGYPWNLLYCTARDGFSLKSMYRSMNKLSSPVLLVIRDTDGQTFGAFSSTAIRLSSCFYGTGETFLFSFSPELKVFKWTGTNTFFMKGDADLLVIGGGSGKFGLWLDGDLYHGGSHRCETFDNEILSPQEQFFIRDLEVWALT</sequence>
<dbReference type="EMBL" id="JAHDVG010000467">
    <property type="protein sequence ID" value="KAH1181815.1"/>
    <property type="molecule type" value="Genomic_DNA"/>
</dbReference>
<dbReference type="Pfam" id="PF07534">
    <property type="entry name" value="TLD"/>
    <property type="match status" value="1"/>
</dbReference>
<accession>A0A9D4B671</accession>
<proteinExistence type="predicted"/>
<evidence type="ECO:0000313" key="2">
    <source>
        <dbReference type="EMBL" id="KAH1181815.1"/>
    </source>
</evidence>
<dbReference type="GO" id="GO:0005634">
    <property type="term" value="C:nucleus"/>
    <property type="evidence" value="ECO:0007669"/>
    <property type="project" value="TreeGrafter"/>
</dbReference>
<dbReference type="PANTHER" id="PTHR23354:SF65">
    <property type="entry name" value="TLD DOMAIN-CONTAINING PROTEIN 2"/>
    <property type="match status" value="1"/>
</dbReference>
<dbReference type="SMART" id="SM00584">
    <property type="entry name" value="TLDc"/>
    <property type="match status" value="1"/>
</dbReference>
<dbReference type="InterPro" id="IPR006571">
    <property type="entry name" value="TLDc_dom"/>
</dbReference>
<reference evidence="2" key="1">
    <citation type="submission" date="2021-09" db="EMBL/GenBank/DDBJ databases">
        <title>The genome of Mauremys mutica provides insights into the evolution of semi-aquatic lifestyle.</title>
        <authorList>
            <person name="Gong S."/>
            <person name="Gao Y."/>
        </authorList>
    </citation>
    <scope>NUCLEOTIDE SEQUENCE</scope>
    <source>
        <strain evidence="2">MM-2020</strain>
        <tissue evidence="2">Muscle</tissue>
    </source>
</reference>
<protein>
    <recommendedName>
        <fullName evidence="1">TLDc domain-containing protein</fullName>
    </recommendedName>
</protein>
<keyword evidence="3" id="KW-1185">Reference proteome</keyword>
<dbReference type="OrthoDB" id="26679at2759"/>
<dbReference type="Proteomes" id="UP000827986">
    <property type="component" value="Unassembled WGS sequence"/>
</dbReference>
<name>A0A9D4B671_9SAUR</name>
<evidence type="ECO:0000259" key="1">
    <source>
        <dbReference type="PROSITE" id="PS51886"/>
    </source>
</evidence>
<gene>
    <name evidence="2" type="ORF">KIL84_009569</name>
</gene>
<dbReference type="GO" id="GO:0006979">
    <property type="term" value="P:response to oxidative stress"/>
    <property type="evidence" value="ECO:0007669"/>
    <property type="project" value="TreeGrafter"/>
</dbReference>
<dbReference type="PANTHER" id="PTHR23354">
    <property type="entry name" value="NUCLEOLAR PROTEIN 7/ESTROGEN RECEPTOR COACTIVATOR-RELATED"/>
    <property type="match status" value="1"/>
</dbReference>
<dbReference type="PROSITE" id="PS51886">
    <property type="entry name" value="TLDC"/>
    <property type="match status" value="1"/>
</dbReference>
<evidence type="ECO:0000313" key="3">
    <source>
        <dbReference type="Proteomes" id="UP000827986"/>
    </source>
</evidence>